<dbReference type="InterPro" id="IPR001248">
    <property type="entry name" value="Pur-cyt_permease"/>
</dbReference>
<feature type="transmembrane region" description="Helical" evidence="9">
    <location>
        <begin position="447"/>
        <end position="470"/>
    </location>
</feature>
<keyword evidence="6 7" id="KW-0472">Membrane</keyword>
<dbReference type="Proteomes" id="UP000717696">
    <property type="component" value="Unassembled WGS sequence"/>
</dbReference>
<evidence type="ECO:0000256" key="2">
    <source>
        <dbReference type="ARBA" id="ARBA00008974"/>
    </source>
</evidence>
<keyword evidence="3 7" id="KW-0813">Transport</keyword>
<feature type="transmembrane region" description="Helical" evidence="9">
    <location>
        <begin position="284"/>
        <end position="307"/>
    </location>
</feature>
<evidence type="ECO:0000256" key="7">
    <source>
        <dbReference type="PIRNR" id="PIRNR002744"/>
    </source>
</evidence>
<feature type="transmembrane region" description="Helical" evidence="9">
    <location>
        <begin position="403"/>
        <end position="426"/>
    </location>
</feature>
<evidence type="ECO:0000256" key="4">
    <source>
        <dbReference type="ARBA" id="ARBA00022692"/>
    </source>
</evidence>
<feature type="region of interest" description="Disordered" evidence="8">
    <location>
        <begin position="1"/>
        <end position="34"/>
    </location>
</feature>
<feature type="transmembrane region" description="Helical" evidence="9">
    <location>
        <begin position="146"/>
        <end position="168"/>
    </location>
</feature>
<keyword evidence="5 9" id="KW-1133">Transmembrane helix</keyword>
<dbReference type="GO" id="GO:0022857">
    <property type="term" value="F:transmembrane transporter activity"/>
    <property type="evidence" value="ECO:0007669"/>
    <property type="project" value="InterPro"/>
</dbReference>
<feature type="transmembrane region" description="Helical" evidence="9">
    <location>
        <begin position="188"/>
        <end position="206"/>
    </location>
</feature>
<evidence type="ECO:0000256" key="6">
    <source>
        <dbReference type="ARBA" id="ARBA00023136"/>
    </source>
</evidence>
<evidence type="ECO:0000256" key="3">
    <source>
        <dbReference type="ARBA" id="ARBA00022448"/>
    </source>
</evidence>
<gene>
    <name evidence="10" type="ORF">B0J13DRAFT_137585</name>
</gene>
<comment type="similarity">
    <text evidence="2 7">Belongs to the purine-cytosine permease (2.A.39) family.</text>
</comment>
<dbReference type="EMBL" id="JAGMUU010000021">
    <property type="protein sequence ID" value="KAH7129409.1"/>
    <property type="molecule type" value="Genomic_DNA"/>
</dbReference>
<feature type="transmembrane region" description="Helical" evidence="9">
    <location>
        <begin position="72"/>
        <end position="94"/>
    </location>
</feature>
<protein>
    <submittedName>
        <fullName evidence="10">Permease for cytosine/purines, uracil, thiamine, allantoin-domain-containing protein</fullName>
    </submittedName>
</protein>
<sequence>MATTVATDAEKGPTAVPAQRAAPEDVAGQDDDRSESFSIKASSIFHKALRMGRVEEKGIQPIAVEDRQMTRFFNIFTVWFSINANILGITFGMLGPLVYGLSLRDSSLVIIFFGLFSTLAPAYLATFGPKTGMRQMIQARYSFGRYIVSIPVLLNLATLTGFIVIIYVVGGQCLSAVSGGHLTPDVGIVIIGLLSLFISFCGFKVLHYYETYAFIPAIIAIAIATGCGASNLKKQAVPEVPASAPSVVNFGMIVASYMIPWAAIASDLTTYFDPKVPSWRVFTYTYTGLLAPTIPLMVLGAAIAGALPNVPEWGEAYDRNLVGGILAAMLSSAGGFGKFVVVILSLTLLGNTCGTMYAITLNFQTLIPGLIKVPRYAFAIVVTIIVIPTSIRARHDFFVNLENFVALIGYWSAAFVGIVIVEHLVFRRGDYSSYDHRTWNVASSLPWGLAAIGSAILSFGLIVPCMSQVWWTGPIAKTTGDLGFEIAFVLSSLFYIPLRHFEKKYTGR</sequence>
<dbReference type="PANTHER" id="PTHR31806">
    <property type="entry name" value="PURINE-CYTOSINE PERMEASE FCY2-RELATED"/>
    <property type="match status" value="1"/>
</dbReference>
<dbReference type="PANTHER" id="PTHR31806:SF5">
    <property type="entry name" value="PURINE-CYTOSINE PERMEASE FCY21"/>
    <property type="match status" value="1"/>
</dbReference>
<feature type="transmembrane region" description="Helical" evidence="9">
    <location>
        <begin position="373"/>
        <end position="391"/>
    </location>
</feature>
<evidence type="ECO:0000256" key="8">
    <source>
        <dbReference type="SAM" id="MobiDB-lite"/>
    </source>
</evidence>
<feature type="transmembrane region" description="Helical" evidence="9">
    <location>
        <begin position="106"/>
        <end position="125"/>
    </location>
</feature>
<keyword evidence="11" id="KW-1185">Reference proteome</keyword>
<keyword evidence="4 9" id="KW-0812">Transmembrane</keyword>
<evidence type="ECO:0000256" key="5">
    <source>
        <dbReference type="ARBA" id="ARBA00022989"/>
    </source>
</evidence>
<comment type="subcellular location">
    <subcellularLocation>
        <location evidence="1">Membrane</location>
        <topology evidence="1">Multi-pass membrane protein</topology>
    </subcellularLocation>
</comment>
<dbReference type="Pfam" id="PF02133">
    <property type="entry name" value="Transp_cyt_pur"/>
    <property type="match status" value="1"/>
</dbReference>
<dbReference type="AlphaFoldDB" id="A0A9P9ISG4"/>
<dbReference type="PIRSF" id="PIRSF002744">
    <property type="entry name" value="Pur-cyt_permease"/>
    <property type="match status" value="1"/>
</dbReference>
<feature type="transmembrane region" description="Helical" evidence="9">
    <location>
        <begin position="252"/>
        <end position="272"/>
    </location>
</feature>
<dbReference type="OrthoDB" id="2116389at2759"/>
<evidence type="ECO:0000313" key="10">
    <source>
        <dbReference type="EMBL" id="KAH7129409.1"/>
    </source>
</evidence>
<dbReference type="Gene3D" id="1.10.4160.10">
    <property type="entry name" value="Hydantoin permease"/>
    <property type="match status" value="1"/>
</dbReference>
<evidence type="ECO:0000256" key="9">
    <source>
        <dbReference type="SAM" id="Phobius"/>
    </source>
</evidence>
<feature type="transmembrane region" description="Helical" evidence="9">
    <location>
        <begin position="213"/>
        <end position="232"/>
    </location>
</feature>
<evidence type="ECO:0000256" key="1">
    <source>
        <dbReference type="ARBA" id="ARBA00004141"/>
    </source>
</evidence>
<comment type="caution">
    <text evidence="10">The sequence shown here is derived from an EMBL/GenBank/DDBJ whole genome shotgun (WGS) entry which is preliminary data.</text>
</comment>
<dbReference type="GO" id="GO:0005886">
    <property type="term" value="C:plasma membrane"/>
    <property type="evidence" value="ECO:0007669"/>
    <property type="project" value="TreeGrafter"/>
</dbReference>
<proteinExistence type="inferred from homology"/>
<reference evidence="10" key="1">
    <citation type="journal article" date="2021" name="Nat. Commun.">
        <title>Genetic determinants of endophytism in the Arabidopsis root mycobiome.</title>
        <authorList>
            <person name="Mesny F."/>
            <person name="Miyauchi S."/>
            <person name="Thiergart T."/>
            <person name="Pickel B."/>
            <person name="Atanasova L."/>
            <person name="Karlsson M."/>
            <person name="Huettel B."/>
            <person name="Barry K.W."/>
            <person name="Haridas S."/>
            <person name="Chen C."/>
            <person name="Bauer D."/>
            <person name="Andreopoulos W."/>
            <person name="Pangilinan J."/>
            <person name="LaButti K."/>
            <person name="Riley R."/>
            <person name="Lipzen A."/>
            <person name="Clum A."/>
            <person name="Drula E."/>
            <person name="Henrissat B."/>
            <person name="Kohler A."/>
            <person name="Grigoriev I.V."/>
            <person name="Martin F.M."/>
            <person name="Hacquard S."/>
        </authorList>
    </citation>
    <scope>NUCLEOTIDE SEQUENCE</scope>
    <source>
        <strain evidence="10">MPI-CAGE-AT-0021</strain>
    </source>
</reference>
<organism evidence="10 11">
    <name type="scientific">Dactylonectria estremocensis</name>
    <dbReference type="NCBI Taxonomy" id="1079267"/>
    <lineage>
        <taxon>Eukaryota</taxon>
        <taxon>Fungi</taxon>
        <taxon>Dikarya</taxon>
        <taxon>Ascomycota</taxon>
        <taxon>Pezizomycotina</taxon>
        <taxon>Sordariomycetes</taxon>
        <taxon>Hypocreomycetidae</taxon>
        <taxon>Hypocreales</taxon>
        <taxon>Nectriaceae</taxon>
        <taxon>Dactylonectria</taxon>
    </lineage>
</organism>
<accession>A0A9P9ISG4</accession>
<dbReference type="InterPro" id="IPR026030">
    <property type="entry name" value="Pur-cyt_permease_Fcy2/21/22"/>
</dbReference>
<name>A0A9P9ISG4_9HYPO</name>
<evidence type="ECO:0000313" key="11">
    <source>
        <dbReference type="Proteomes" id="UP000717696"/>
    </source>
</evidence>
<feature type="transmembrane region" description="Helical" evidence="9">
    <location>
        <begin position="482"/>
        <end position="498"/>
    </location>
</feature>